<dbReference type="AlphaFoldDB" id="A0A0D3CWI4"/>
<reference evidence="11" key="2">
    <citation type="submission" date="2015-03" db="UniProtKB">
        <authorList>
            <consortium name="EnsemblPlants"/>
        </authorList>
    </citation>
    <scope>IDENTIFICATION</scope>
</reference>
<accession>A0A0D3CWI4</accession>
<keyword evidence="7 9" id="KW-0472">Membrane</keyword>
<dbReference type="Gene3D" id="1.20.1250.20">
    <property type="entry name" value="MFS general substrate transporter like domains"/>
    <property type="match status" value="1"/>
</dbReference>
<comment type="subcellular location">
    <subcellularLocation>
        <location evidence="1">Membrane</location>
        <topology evidence="1">Multi-pass membrane protein</topology>
    </subcellularLocation>
</comment>
<dbReference type="OMA" id="KWTVIIG"/>
<dbReference type="OrthoDB" id="6612291at2759"/>
<feature type="transmembrane region" description="Helical" evidence="9">
    <location>
        <begin position="199"/>
        <end position="220"/>
    </location>
</feature>
<dbReference type="PRINTS" id="PR00171">
    <property type="entry name" value="SUGRTRNSPORT"/>
</dbReference>
<feature type="transmembrane region" description="Helical" evidence="9">
    <location>
        <begin position="422"/>
        <end position="448"/>
    </location>
</feature>
<evidence type="ECO:0000259" key="10">
    <source>
        <dbReference type="PROSITE" id="PS50850"/>
    </source>
</evidence>
<feature type="transmembrane region" description="Helical" evidence="9">
    <location>
        <begin position="348"/>
        <end position="370"/>
    </location>
</feature>
<proteinExistence type="inferred from homology"/>
<reference evidence="11 12" key="1">
    <citation type="journal article" date="2014" name="Genome Biol.">
        <title>Transcriptome and methylome profiling reveals relics of genome dominance in the mesopolyploid Brassica oleracea.</title>
        <authorList>
            <person name="Parkin I.A."/>
            <person name="Koh C."/>
            <person name="Tang H."/>
            <person name="Robinson S.J."/>
            <person name="Kagale S."/>
            <person name="Clarke W.E."/>
            <person name="Town C.D."/>
            <person name="Nixon J."/>
            <person name="Krishnakumar V."/>
            <person name="Bidwell S.L."/>
            <person name="Denoeud F."/>
            <person name="Belcram H."/>
            <person name="Links M.G."/>
            <person name="Just J."/>
            <person name="Clarke C."/>
            <person name="Bender T."/>
            <person name="Huebert T."/>
            <person name="Mason A.S."/>
            <person name="Pires J.C."/>
            <person name="Barker G."/>
            <person name="Moore J."/>
            <person name="Walley P.G."/>
            <person name="Manoli S."/>
            <person name="Batley J."/>
            <person name="Edwards D."/>
            <person name="Nelson M.N."/>
            <person name="Wang X."/>
            <person name="Paterson A.H."/>
            <person name="King G."/>
            <person name="Bancroft I."/>
            <person name="Chalhoub B."/>
            <person name="Sharpe A.G."/>
        </authorList>
    </citation>
    <scope>NUCLEOTIDE SEQUENCE</scope>
    <source>
        <strain evidence="11 12">cv. TO1000</strain>
    </source>
</reference>
<dbReference type="InterPro" id="IPR003663">
    <property type="entry name" value="Sugar/inositol_transpt"/>
</dbReference>
<dbReference type="InterPro" id="IPR050549">
    <property type="entry name" value="MFS_Trehalose_Transporter"/>
</dbReference>
<dbReference type="GO" id="GO:0000325">
    <property type="term" value="C:plant-type vacuole"/>
    <property type="evidence" value="ECO:0007669"/>
    <property type="project" value="TreeGrafter"/>
</dbReference>
<evidence type="ECO:0000256" key="1">
    <source>
        <dbReference type="ARBA" id="ARBA00004141"/>
    </source>
</evidence>
<feature type="transmembrane region" description="Helical" evidence="9">
    <location>
        <begin position="175"/>
        <end position="193"/>
    </location>
</feature>
<feature type="transmembrane region" description="Helical" evidence="9">
    <location>
        <begin position="116"/>
        <end position="135"/>
    </location>
</feature>
<dbReference type="InterPro" id="IPR044775">
    <property type="entry name" value="MFS_ERD6/Tret1-like"/>
</dbReference>
<dbReference type="PROSITE" id="PS00217">
    <property type="entry name" value="SUGAR_TRANSPORT_2"/>
    <property type="match status" value="1"/>
</dbReference>
<evidence type="ECO:0000256" key="2">
    <source>
        <dbReference type="ARBA" id="ARBA00010992"/>
    </source>
</evidence>
<dbReference type="GO" id="GO:0016020">
    <property type="term" value="C:membrane"/>
    <property type="evidence" value="ECO:0007669"/>
    <property type="project" value="UniProtKB-SubCell"/>
</dbReference>
<keyword evidence="3 8" id="KW-0813">Transport</keyword>
<keyword evidence="12" id="KW-1185">Reference proteome</keyword>
<evidence type="ECO:0000313" key="11">
    <source>
        <dbReference type="EnsemblPlants" id="Bo6g086470.1"/>
    </source>
</evidence>
<dbReference type="KEGG" id="boe:106300548"/>
<evidence type="ECO:0000256" key="6">
    <source>
        <dbReference type="ARBA" id="ARBA00022989"/>
    </source>
</evidence>
<dbReference type="RefSeq" id="XP_013592166.1">
    <property type="nucleotide sequence ID" value="XM_013736712.1"/>
</dbReference>
<dbReference type="eggNOG" id="KOG0254">
    <property type="taxonomic scope" value="Eukaryota"/>
</dbReference>
<dbReference type="HOGENOM" id="CLU_001265_30_5_1"/>
<dbReference type="SUPFAM" id="SSF103473">
    <property type="entry name" value="MFS general substrate transporter"/>
    <property type="match status" value="1"/>
</dbReference>
<organism evidence="11 12">
    <name type="scientific">Brassica oleracea var. oleracea</name>
    <dbReference type="NCBI Taxonomy" id="109376"/>
    <lineage>
        <taxon>Eukaryota</taxon>
        <taxon>Viridiplantae</taxon>
        <taxon>Streptophyta</taxon>
        <taxon>Embryophyta</taxon>
        <taxon>Tracheophyta</taxon>
        <taxon>Spermatophyta</taxon>
        <taxon>Magnoliopsida</taxon>
        <taxon>eudicotyledons</taxon>
        <taxon>Gunneridae</taxon>
        <taxon>Pentapetalae</taxon>
        <taxon>rosids</taxon>
        <taxon>malvids</taxon>
        <taxon>Brassicales</taxon>
        <taxon>Brassicaceae</taxon>
        <taxon>Brassiceae</taxon>
        <taxon>Brassica</taxon>
    </lineage>
</organism>
<evidence type="ECO:0000256" key="3">
    <source>
        <dbReference type="ARBA" id="ARBA00022448"/>
    </source>
</evidence>
<dbReference type="FunFam" id="1.20.1250.20:FF:000043">
    <property type="entry name" value="sugar transporter ERD6-like 6"/>
    <property type="match status" value="1"/>
</dbReference>
<evidence type="ECO:0000313" key="12">
    <source>
        <dbReference type="Proteomes" id="UP000032141"/>
    </source>
</evidence>
<evidence type="ECO:0000256" key="5">
    <source>
        <dbReference type="ARBA" id="ARBA00022692"/>
    </source>
</evidence>
<dbReference type="PROSITE" id="PS50850">
    <property type="entry name" value="MFS"/>
    <property type="match status" value="1"/>
</dbReference>
<dbReference type="PANTHER" id="PTHR48021:SF23">
    <property type="entry name" value="SUGAR TRANSPORTER ERD6-LIKE 6"/>
    <property type="match status" value="1"/>
</dbReference>
<dbReference type="Gramene" id="Bo6g086470.1">
    <property type="protein sequence ID" value="Bo6g086470.1"/>
    <property type="gene ID" value="Bo6g086470"/>
</dbReference>
<dbReference type="PANTHER" id="PTHR48021">
    <property type="match status" value="1"/>
</dbReference>
<keyword evidence="4" id="KW-0762">Sugar transport</keyword>
<name>A0A0D3CWI4_BRAOL</name>
<dbReference type="PROSITE" id="PS00216">
    <property type="entry name" value="SUGAR_TRANSPORT_1"/>
    <property type="match status" value="1"/>
</dbReference>
<dbReference type="NCBIfam" id="TIGR00879">
    <property type="entry name" value="SP"/>
    <property type="match status" value="1"/>
</dbReference>
<dbReference type="CDD" id="cd17358">
    <property type="entry name" value="MFS_GLUT6_8_Class3_like"/>
    <property type="match status" value="1"/>
</dbReference>
<dbReference type="Proteomes" id="UP000032141">
    <property type="component" value="Chromosome C6"/>
</dbReference>
<feature type="transmembrane region" description="Helical" evidence="9">
    <location>
        <begin position="321"/>
        <end position="341"/>
    </location>
</feature>
<comment type="similarity">
    <text evidence="2 8">Belongs to the major facilitator superfamily. Sugar transporter (TC 2.A.1.1) family.</text>
</comment>
<dbReference type="InterPro" id="IPR036259">
    <property type="entry name" value="MFS_trans_sf"/>
</dbReference>
<evidence type="ECO:0000256" key="8">
    <source>
        <dbReference type="RuleBase" id="RU003346"/>
    </source>
</evidence>
<protein>
    <recommendedName>
        <fullName evidence="10">Major facilitator superfamily (MFS) profile domain-containing protein</fullName>
    </recommendedName>
</protein>
<dbReference type="GO" id="GO:0051119">
    <property type="term" value="F:sugar transmembrane transporter activity"/>
    <property type="evidence" value="ECO:0007669"/>
    <property type="project" value="InterPro"/>
</dbReference>
<dbReference type="InterPro" id="IPR005828">
    <property type="entry name" value="MFS_sugar_transport-like"/>
</dbReference>
<keyword evidence="6 9" id="KW-1133">Transmembrane helix</keyword>
<evidence type="ECO:0000256" key="7">
    <source>
        <dbReference type="ARBA" id="ARBA00023136"/>
    </source>
</evidence>
<feature type="domain" description="Major facilitator superfamily (MFS) profile" evidence="10">
    <location>
        <begin position="51"/>
        <end position="476"/>
    </location>
</feature>
<feature type="transmembrane region" description="Helical" evidence="9">
    <location>
        <begin position="141"/>
        <end position="163"/>
    </location>
</feature>
<dbReference type="InterPro" id="IPR005829">
    <property type="entry name" value="Sugar_transporter_CS"/>
</dbReference>
<feature type="transmembrane region" description="Helical" evidence="9">
    <location>
        <begin position="454"/>
        <end position="472"/>
    </location>
</feature>
<feature type="transmembrane region" description="Helical" evidence="9">
    <location>
        <begin position="84"/>
        <end position="104"/>
    </location>
</feature>
<dbReference type="GeneID" id="106300548"/>
<dbReference type="EnsemblPlants" id="Bo6g086470.1">
    <property type="protein sequence ID" value="Bo6g086470.1"/>
    <property type="gene ID" value="Bo6g086470"/>
</dbReference>
<dbReference type="Pfam" id="PF00083">
    <property type="entry name" value="Sugar_tr"/>
    <property type="match status" value="1"/>
</dbReference>
<dbReference type="InterPro" id="IPR020846">
    <property type="entry name" value="MFS_dom"/>
</dbReference>
<evidence type="ECO:0000256" key="9">
    <source>
        <dbReference type="SAM" id="Phobius"/>
    </source>
</evidence>
<evidence type="ECO:0000256" key="4">
    <source>
        <dbReference type="ARBA" id="ARBA00022597"/>
    </source>
</evidence>
<feature type="transmembrane region" description="Helical" evidence="9">
    <location>
        <begin position="382"/>
        <end position="410"/>
    </location>
</feature>
<sequence>MSSRDDTEEARNELRRPFMHTGSWYRMGSRQSSMMGSSQVIKDNSISVLACVLIIALGPIQFGFTCGYSSPTQAAIIKDLGLTVSEYSVFGSLSNVGAMVGAIASGQIAEYIGRKGSLMIAAIPNIIGWLCISFAEDTSFLYMGRLLEGFGVGIISYTVPVYIAEIAPQNMRGGLGSVNQLSVTIGIMLAYLLGLFVPWRILAVLGTLPCIVLIPGLFFIPESPRWLAKMGMTDDFETSLQVLRGFETDITVEVNEIKRSVGTSTKRSSTVRFVDLKRRRYYFPLMVGIGLLVLQQLGGINGVLFYSSTIFESAGVTSSNAATFGVGAIQVVATAISTWLVDKAGRRLLLTISSVGMTISLVIVAAAFYLKEFVSHDSDMYSMLSILSVVGVVAMVVSFSLGMGPIPWLIMSEILPVNIKGLAGSIATLANWFISWLITMTANLLLAWSSGGTFTLYGLVCAFTVVFVTLWVPETKGKTLEELQALFR</sequence>
<keyword evidence="5 9" id="KW-0812">Transmembrane</keyword>
<feature type="transmembrane region" description="Helical" evidence="9">
    <location>
        <begin position="281"/>
        <end position="306"/>
    </location>
</feature>